<dbReference type="InterPro" id="IPR005511">
    <property type="entry name" value="SMP-30"/>
</dbReference>
<comment type="similarity">
    <text evidence="1">Belongs to the SMP-30/CGR1 family.</text>
</comment>
<dbReference type="Proteomes" id="UP000419743">
    <property type="component" value="Unassembled WGS sequence"/>
</dbReference>
<keyword evidence="2 6" id="KW-0378">Hydrolase</keyword>
<evidence type="ECO:0000313" key="7">
    <source>
        <dbReference type="Proteomes" id="UP000419743"/>
    </source>
</evidence>
<name>A0A7M4DS24_9MICO</name>
<evidence type="ECO:0000313" key="6">
    <source>
        <dbReference type="EMBL" id="VZO40268.1"/>
    </source>
</evidence>
<dbReference type="GO" id="GO:0046872">
    <property type="term" value="F:metal ion binding"/>
    <property type="evidence" value="ECO:0007669"/>
    <property type="project" value="UniProtKB-KW"/>
</dbReference>
<feature type="domain" description="SMP-30/Gluconolactonase/LRE-like region" evidence="5">
    <location>
        <begin position="49"/>
        <end position="304"/>
    </location>
</feature>
<dbReference type="PANTHER" id="PTHR47572:SF4">
    <property type="entry name" value="LACTONASE DRP35"/>
    <property type="match status" value="1"/>
</dbReference>
<keyword evidence="4" id="KW-0479">Metal-binding</keyword>
<dbReference type="PRINTS" id="PR01790">
    <property type="entry name" value="SMP30FAMILY"/>
</dbReference>
<feature type="binding site" evidence="4">
    <location>
        <position position="49"/>
    </location>
    <ligand>
        <name>a divalent metal cation</name>
        <dbReference type="ChEBI" id="CHEBI:60240"/>
    </ligand>
</feature>
<accession>A0A7M4DS24</accession>
<dbReference type="PANTHER" id="PTHR47572">
    <property type="entry name" value="LIPOPROTEIN-RELATED"/>
    <property type="match status" value="1"/>
</dbReference>
<feature type="active site" description="Proton donor/acceptor" evidence="3">
    <location>
        <position position="249"/>
    </location>
</feature>
<feature type="binding site" evidence="4">
    <location>
        <position position="249"/>
    </location>
    <ligand>
        <name>a divalent metal cation</name>
        <dbReference type="ChEBI" id="CHEBI:60240"/>
    </ligand>
</feature>
<reference evidence="6 7" key="1">
    <citation type="submission" date="2019-11" db="EMBL/GenBank/DDBJ databases">
        <authorList>
            <person name="Criscuolo A."/>
        </authorList>
    </citation>
    <scope>NUCLEOTIDE SEQUENCE [LARGE SCALE GENOMIC DNA]</scope>
    <source>
        <strain evidence="6">CIP111667</strain>
    </source>
</reference>
<comment type="caution">
    <text evidence="6">The sequence shown here is derived from an EMBL/GenBank/DDBJ whole genome shotgun (WGS) entry which is preliminary data.</text>
</comment>
<evidence type="ECO:0000256" key="4">
    <source>
        <dbReference type="PIRSR" id="PIRSR605511-2"/>
    </source>
</evidence>
<keyword evidence="4" id="KW-0862">Zinc</keyword>
<dbReference type="Pfam" id="PF08450">
    <property type="entry name" value="SGL"/>
    <property type="match status" value="1"/>
</dbReference>
<dbReference type="EC" id="3.1.1.17" evidence="6"/>
<evidence type="ECO:0000259" key="5">
    <source>
        <dbReference type="Pfam" id="PF08450"/>
    </source>
</evidence>
<keyword evidence="7" id="KW-1185">Reference proteome</keyword>
<proteinExistence type="inferred from homology"/>
<protein>
    <submittedName>
        <fullName evidence="6">Gluconolactonase</fullName>
        <ecNumber evidence="6">3.1.1.17</ecNumber>
    </submittedName>
</protein>
<dbReference type="InterPro" id="IPR013658">
    <property type="entry name" value="SGL"/>
</dbReference>
<organism evidence="6 7">
    <name type="scientific">Occultella aeris</name>
    <dbReference type="NCBI Taxonomy" id="2761496"/>
    <lineage>
        <taxon>Bacteria</taxon>
        <taxon>Bacillati</taxon>
        <taxon>Actinomycetota</taxon>
        <taxon>Actinomycetes</taxon>
        <taxon>Micrococcales</taxon>
        <taxon>Ruaniaceae</taxon>
        <taxon>Occultella</taxon>
    </lineage>
</organism>
<dbReference type="GO" id="GO:0004341">
    <property type="term" value="F:gluconolactonase activity"/>
    <property type="evidence" value="ECO:0007669"/>
    <property type="project" value="UniProtKB-EC"/>
</dbReference>
<sequence length="325" mass="34947">MMAAMHRRAAGRPDVATIRTEWEIRDERFRGIGGDRFVQVLFEGGRWLEGPVYSPAWRSVLFSDIPNNRVLRFDETTGAVGVWREGAGYANGRTLDRAGRVITCEHGTRSVSRIEPDGTRTVLADAWDGHPLNSPNDVVTRADGTIWFTDPAYGIDSVYEGHPGETETGGCHVYRVGTDGAVTRVANDFDRPNGLAFSADERTLYITDTGRRHLRRFTLGPASTAGTAGTDGPLSGGEVIAECDAGGYDGIRLDAAGRIWGAAADGLHCLAPDGTLLGKLLLPEICSNLTFGGPRGNTLFVTATNTLYSLMVNVTGARYPDATAQ</sequence>
<dbReference type="InterPro" id="IPR051262">
    <property type="entry name" value="SMP-30/CGR1_Lactonase"/>
</dbReference>
<dbReference type="Gene3D" id="2.120.10.30">
    <property type="entry name" value="TolB, C-terminal domain"/>
    <property type="match status" value="1"/>
</dbReference>
<comment type="cofactor">
    <cofactor evidence="4">
        <name>Zn(2+)</name>
        <dbReference type="ChEBI" id="CHEBI:29105"/>
    </cofactor>
    <text evidence="4">Binds 1 divalent metal cation per subunit.</text>
</comment>
<dbReference type="InterPro" id="IPR011042">
    <property type="entry name" value="6-blade_b-propeller_TolB-like"/>
</dbReference>
<feature type="binding site" evidence="4">
    <location>
        <position position="193"/>
    </location>
    <ligand>
        <name>a divalent metal cation</name>
        <dbReference type="ChEBI" id="CHEBI:60240"/>
    </ligand>
</feature>
<dbReference type="AlphaFoldDB" id="A0A7M4DS24"/>
<evidence type="ECO:0000256" key="1">
    <source>
        <dbReference type="ARBA" id="ARBA00008853"/>
    </source>
</evidence>
<evidence type="ECO:0000256" key="2">
    <source>
        <dbReference type="ARBA" id="ARBA00022801"/>
    </source>
</evidence>
<dbReference type="EMBL" id="CACRYJ010000068">
    <property type="protein sequence ID" value="VZO40268.1"/>
    <property type="molecule type" value="Genomic_DNA"/>
</dbReference>
<gene>
    <name evidence="6" type="primary">gnl_2</name>
    <name evidence="6" type="ORF">HALOF300_04971</name>
</gene>
<feature type="binding site" evidence="4">
    <location>
        <position position="136"/>
    </location>
    <ligand>
        <name>substrate</name>
    </ligand>
</feature>
<evidence type="ECO:0000256" key="3">
    <source>
        <dbReference type="PIRSR" id="PIRSR605511-1"/>
    </source>
</evidence>
<dbReference type="SUPFAM" id="SSF63829">
    <property type="entry name" value="Calcium-dependent phosphotriesterase"/>
    <property type="match status" value="1"/>
</dbReference>